<dbReference type="OrthoDB" id="6400at2"/>
<comment type="caution">
    <text evidence="6">The sequence shown here is derived from an EMBL/GenBank/DDBJ whole genome shotgun (WGS) entry which is preliminary data.</text>
</comment>
<dbReference type="AlphaFoldDB" id="A0A4R1BEW7"/>
<organism evidence="6 7">
    <name type="scientific">Rubrobacter taiwanensis</name>
    <dbReference type="NCBI Taxonomy" id="185139"/>
    <lineage>
        <taxon>Bacteria</taxon>
        <taxon>Bacillati</taxon>
        <taxon>Actinomycetota</taxon>
        <taxon>Rubrobacteria</taxon>
        <taxon>Rubrobacterales</taxon>
        <taxon>Rubrobacteraceae</taxon>
        <taxon>Rubrobacter</taxon>
    </lineage>
</organism>
<dbReference type="EMBL" id="SKBU01000023">
    <property type="protein sequence ID" value="TCJ15637.1"/>
    <property type="molecule type" value="Genomic_DNA"/>
</dbReference>
<reference evidence="6 7" key="1">
    <citation type="submission" date="2019-03" db="EMBL/GenBank/DDBJ databases">
        <title>Whole genome sequence of a novel Rubrobacter taiwanensis strain, isolated from Yellowstone National Park.</title>
        <authorList>
            <person name="Freed S."/>
            <person name="Ramaley R.F."/>
            <person name="Kyndt J.A."/>
        </authorList>
    </citation>
    <scope>NUCLEOTIDE SEQUENCE [LARGE SCALE GENOMIC DNA]</scope>
    <source>
        <strain evidence="6 7">Yellowstone</strain>
    </source>
</reference>
<proteinExistence type="predicted"/>
<dbReference type="PANTHER" id="PTHR33514:SF13">
    <property type="entry name" value="PROTEIN ABCI12, CHLOROPLASTIC"/>
    <property type="match status" value="1"/>
</dbReference>
<evidence type="ECO:0000256" key="5">
    <source>
        <dbReference type="SAM" id="Phobius"/>
    </source>
</evidence>
<dbReference type="CDD" id="cd16914">
    <property type="entry name" value="EcfT"/>
    <property type="match status" value="1"/>
</dbReference>
<accession>A0A4R1BEW7</accession>
<name>A0A4R1BEW7_9ACTN</name>
<dbReference type="Pfam" id="PF02361">
    <property type="entry name" value="CbiQ"/>
    <property type="match status" value="1"/>
</dbReference>
<keyword evidence="2 5" id="KW-0812">Transmembrane</keyword>
<feature type="transmembrane region" description="Helical" evidence="5">
    <location>
        <begin position="98"/>
        <end position="119"/>
    </location>
</feature>
<evidence type="ECO:0000256" key="4">
    <source>
        <dbReference type="ARBA" id="ARBA00023136"/>
    </source>
</evidence>
<evidence type="ECO:0000256" key="1">
    <source>
        <dbReference type="ARBA" id="ARBA00004141"/>
    </source>
</evidence>
<dbReference type="Proteomes" id="UP000295244">
    <property type="component" value="Unassembled WGS sequence"/>
</dbReference>
<protein>
    <submittedName>
        <fullName evidence="6">Energy-coupling factor transporter transmembrane protein EcfT</fullName>
    </submittedName>
</protein>
<keyword evidence="4 5" id="KW-0472">Membrane</keyword>
<dbReference type="GO" id="GO:0005886">
    <property type="term" value="C:plasma membrane"/>
    <property type="evidence" value="ECO:0007669"/>
    <property type="project" value="UniProtKB-ARBA"/>
</dbReference>
<evidence type="ECO:0000313" key="7">
    <source>
        <dbReference type="Proteomes" id="UP000295244"/>
    </source>
</evidence>
<evidence type="ECO:0000313" key="6">
    <source>
        <dbReference type="EMBL" id="TCJ15637.1"/>
    </source>
</evidence>
<keyword evidence="3 5" id="KW-1133">Transmembrane helix</keyword>
<keyword evidence="7" id="KW-1185">Reference proteome</keyword>
<feature type="transmembrane region" description="Helical" evidence="5">
    <location>
        <begin position="22"/>
        <end position="52"/>
    </location>
</feature>
<feature type="transmembrane region" description="Helical" evidence="5">
    <location>
        <begin position="64"/>
        <end position="82"/>
    </location>
</feature>
<dbReference type="RefSeq" id="WP_132692415.1">
    <property type="nucleotide sequence ID" value="NZ_SKBU01000023.1"/>
</dbReference>
<evidence type="ECO:0000256" key="2">
    <source>
        <dbReference type="ARBA" id="ARBA00022692"/>
    </source>
</evidence>
<gene>
    <name evidence="6" type="ORF">E0L93_12525</name>
</gene>
<sequence>MNPYLYLDRDTFVHRLDPRTKMFLLLGAFVLVFIYLNPLYQLAVLAVILFFGYLAKMLVNLKRIWFILVMISVMTVLLWSIFGSGETPLFLFFELESLLYGLAIALRIVGAIIAGMIFLSTTRNEEIATGLVKLGIPYRFAFAVSTALRLVPTIAATGSTIGQAQRSRGLDLESGNIIQRIRKNVPLLIPVFVSTIRSTNVFSMALESKGFGAGKERTYVLELHITRRDVLAMVLFLLVLAAALAIRLAGYGGLEGFTR</sequence>
<comment type="subcellular location">
    <subcellularLocation>
        <location evidence="1">Membrane</location>
        <topology evidence="1">Multi-pass membrane protein</topology>
    </subcellularLocation>
</comment>
<dbReference type="PANTHER" id="PTHR33514">
    <property type="entry name" value="PROTEIN ABCI12, CHLOROPLASTIC"/>
    <property type="match status" value="1"/>
</dbReference>
<feature type="transmembrane region" description="Helical" evidence="5">
    <location>
        <begin position="230"/>
        <end position="250"/>
    </location>
</feature>
<dbReference type="InterPro" id="IPR003339">
    <property type="entry name" value="ABC/ECF_trnsptr_transmembrane"/>
</dbReference>
<evidence type="ECO:0000256" key="3">
    <source>
        <dbReference type="ARBA" id="ARBA00022989"/>
    </source>
</evidence>